<evidence type="ECO:0000256" key="5">
    <source>
        <dbReference type="ARBA" id="ARBA00022989"/>
    </source>
</evidence>
<sequence>MHPILFTFGNFTIYTYGFFVATAFAVAIFYLLHLITKSKEKIISQDDLYSLVMYIMIFGVVGARLFFVFTDLKEFILYPLSIFKIWQGGLVYYGRLYSCNNFCVRIR</sequence>
<keyword evidence="4 7" id="KW-0812">Transmembrane</keyword>
<evidence type="ECO:0000256" key="2">
    <source>
        <dbReference type="ARBA" id="ARBA00022475"/>
    </source>
</evidence>
<dbReference type="Proteomes" id="UP000095237">
    <property type="component" value="Unassembled WGS sequence"/>
</dbReference>
<dbReference type="Pfam" id="PF01790">
    <property type="entry name" value="LGT"/>
    <property type="match status" value="1"/>
</dbReference>
<feature type="transmembrane region" description="Helical" evidence="7">
    <location>
        <begin position="13"/>
        <end position="36"/>
    </location>
</feature>
<feature type="transmembrane region" description="Helical" evidence="7">
    <location>
        <begin position="75"/>
        <end position="93"/>
    </location>
</feature>
<keyword evidence="9" id="KW-1185">Reference proteome</keyword>
<keyword evidence="3" id="KW-0808">Transferase</keyword>
<evidence type="ECO:0000313" key="9">
    <source>
        <dbReference type="Proteomes" id="UP000095237"/>
    </source>
</evidence>
<evidence type="ECO:0008006" key="10">
    <source>
        <dbReference type="Google" id="ProtNLM"/>
    </source>
</evidence>
<evidence type="ECO:0000256" key="7">
    <source>
        <dbReference type="SAM" id="Phobius"/>
    </source>
</evidence>
<dbReference type="GO" id="GO:0005886">
    <property type="term" value="C:plasma membrane"/>
    <property type="evidence" value="ECO:0007669"/>
    <property type="project" value="InterPro"/>
</dbReference>
<keyword evidence="6 7" id="KW-0472">Membrane</keyword>
<dbReference type="InterPro" id="IPR001640">
    <property type="entry name" value="Lgt"/>
</dbReference>
<evidence type="ECO:0000256" key="6">
    <source>
        <dbReference type="ARBA" id="ARBA00023136"/>
    </source>
</evidence>
<evidence type="ECO:0000256" key="4">
    <source>
        <dbReference type="ARBA" id="ARBA00022692"/>
    </source>
</evidence>
<feature type="transmembrane region" description="Helical" evidence="7">
    <location>
        <begin position="48"/>
        <end position="69"/>
    </location>
</feature>
<dbReference type="GO" id="GO:0008961">
    <property type="term" value="F:phosphatidylglycerol-prolipoprotein diacylglyceryl transferase activity"/>
    <property type="evidence" value="ECO:0007669"/>
    <property type="project" value="InterPro"/>
</dbReference>
<name>A0A1E5IGB8_ENDTX</name>
<comment type="similarity">
    <text evidence="1">Belongs to the Lgt family.</text>
</comment>
<dbReference type="GO" id="GO:0042158">
    <property type="term" value="P:lipoprotein biosynthetic process"/>
    <property type="evidence" value="ECO:0007669"/>
    <property type="project" value="InterPro"/>
</dbReference>
<keyword evidence="5 7" id="KW-1133">Transmembrane helix</keyword>
<evidence type="ECO:0000256" key="3">
    <source>
        <dbReference type="ARBA" id="ARBA00022679"/>
    </source>
</evidence>
<reference evidence="8 9" key="1">
    <citation type="submission" date="2015-11" db="EMBL/GenBank/DDBJ databases">
        <title>Evidence for parallel genomic evolution in an endosymbiosis of termite gut flagellates.</title>
        <authorList>
            <person name="Zheng H."/>
        </authorList>
    </citation>
    <scope>NUCLEOTIDE SEQUENCE [LARGE SCALE GENOMIC DNA]</scope>
    <source>
        <strain evidence="8 9">CET450</strain>
    </source>
</reference>
<gene>
    <name evidence="8" type="ORF">ATZ36_09005</name>
</gene>
<evidence type="ECO:0000313" key="8">
    <source>
        <dbReference type="EMBL" id="OEG69537.1"/>
    </source>
</evidence>
<dbReference type="PANTHER" id="PTHR30589">
    <property type="entry name" value="PROLIPOPROTEIN DIACYLGLYCERYL TRANSFERASE"/>
    <property type="match status" value="1"/>
</dbReference>
<dbReference type="PANTHER" id="PTHR30589:SF0">
    <property type="entry name" value="PHOSPHATIDYLGLYCEROL--PROLIPOPROTEIN DIACYLGLYCERYL TRANSFERASE"/>
    <property type="match status" value="1"/>
</dbReference>
<dbReference type="AlphaFoldDB" id="A0A1E5IGB8"/>
<protein>
    <recommendedName>
        <fullName evidence="10">Prolipoprotein diacylglyceryl transferase</fullName>
    </recommendedName>
</protein>
<organism evidence="8 9">
    <name type="scientific">Endomicrobium trichonymphae</name>
    <dbReference type="NCBI Taxonomy" id="1408204"/>
    <lineage>
        <taxon>Bacteria</taxon>
        <taxon>Pseudomonadati</taxon>
        <taxon>Elusimicrobiota</taxon>
        <taxon>Endomicrobiia</taxon>
        <taxon>Endomicrobiales</taxon>
        <taxon>Endomicrobiaceae</taxon>
        <taxon>Candidatus Endomicrobiellum</taxon>
    </lineage>
</organism>
<keyword evidence="2" id="KW-1003">Cell membrane</keyword>
<proteinExistence type="inferred from homology"/>
<evidence type="ECO:0000256" key="1">
    <source>
        <dbReference type="ARBA" id="ARBA00007150"/>
    </source>
</evidence>
<dbReference type="EMBL" id="LNVX01000672">
    <property type="protein sequence ID" value="OEG69537.1"/>
    <property type="molecule type" value="Genomic_DNA"/>
</dbReference>
<comment type="caution">
    <text evidence="8">The sequence shown here is derived from an EMBL/GenBank/DDBJ whole genome shotgun (WGS) entry which is preliminary data.</text>
</comment>
<accession>A0A1E5IGB8</accession>